<dbReference type="AlphaFoldDB" id="A0AAD7U9B2"/>
<dbReference type="PANTHER" id="PTHR46586:SF3">
    <property type="entry name" value="ANKYRIN REPEAT-CONTAINING PROTEIN"/>
    <property type="match status" value="1"/>
</dbReference>
<organism evidence="1 2">
    <name type="scientific">Chrysophaeum taylorii</name>
    <dbReference type="NCBI Taxonomy" id="2483200"/>
    <lineage>
        <taxon>Eukaryota</taxon>
        <taxon>Sar</taxon>
        <taxon>Stramenopiles</taxon>
        <taxon>Ochrophyta</taxon>
        <taxon>Pelagophyceae</taxon>
        <taxon>Pelagomonadales</taxon>
        <taxon>Pelagomonadaceae</taxon>
        <taxon>Chrysophaeum</taxon>
    </lineage>
</organism>
<dbReference type="Proteomes" id="UP001230188">
    <property type="component" value="Unassembled WGS sequence"/>
</dbReference>
<name>A0AAD7U9B2_9STRA</name>
<dbReference type="EMBL" id="JAQMWT010000488">
    <property type="protein sequence ID" value="KAJ8600636.1"/>
    <property type="molecule type" value="Genomic_DNA"/>
</dbReference>
<proteinExistence type="predicted"/>
<keyword evidence="2" id="KW-1185">Reference proteome</keyword>
<comment type="caution">
    <text evidence="1">The sequence shown here is derived from an EMBL/GenBank/DDBJ whole genome shotgun (WGS) entry which is preliminary data.</text>
</comment>
<dbReference type="SUPFAM" id="SSF140860">
    <property type="entry name" value="Pseudo ankyrin repeat-like"/>
    <property type="match status" value="1"/>
</dbReference>
<dbReference type="InterPro" id="IPR052050">
    <property type="entry name" value="SecEffector_AnkRepeat"/>
</dbReference>
<sequence>MLVEMRAVAILNGVEDEEEVFPMIEAGDEWVLAFLEGVSEAAVEAMAAKRVTSQAELVEISKLFDKVGVEGHVAALLKLMIPGKAYHAKIDENVRLPTAVGSNPSGSIKELRELVALGALEWVEWFLGEFKGRRDVACRVAAGEGKLEILRWARSNGCEWDAFACSRAAAGGHLDVLQWARDHGCPWDEQTCTQAAAGGFLGVLKWARDHGCPWDEQTCGVAARNGHLDILQWAKANRCPWAGEVLVNAAQRGHLDILRWLHEDQGWGWHHVVCLEAAENGHLDVIKWARERGCPWRKDDCLDAAKKNNHPQVAAWIETH</sequence>
<accession>A0AAD7U9B2</accession>
<dbReference type="PANTHER" id="PTHR46586">
    <property type="entry name" value="ANKYRIN REPEAT-CONTAINING PROTEIN"/>
    <property type="match status" value="1"/>
</dbReference>
<evidence type="ECO:0000313" key="1">
    <source>
        <dbReference type="EMBL" id="KAJ8600636.1"/>
    </source>
</evidence>
<protein>
    <recommendedName>
        <fullName evidence="3">Ankyrin repeat protein</fullName>
    </recommendedName>
</protein>
<dbReference type="InterPro" id="IPR036770">
    <property type="entry name" value="Ankyrin_rpt-contain_sf"/>
</dbReference>
<dbReference type="Gene3D" id="1.25.40.20">
    <property type="entry name" value="Ankyrin repeat-containing domain"/>
    <property type="match status" value="1"/>
</dbReference>
<evidence type="ECO:0008006" key="3">
    <source>
        <dbReference type="Google" id="ProtNLM"/>
    </source>
</evidence>
<gene>
    <name evidence="1" type="ORF">CTAYLR_006921</name>
</gene>
<evidence type="ECO:0000313" key="2">
    <source>
        <dbReference type="Proteomes" id="UP001230188"/>
    </source>
</evidence>
<reference evidence="1" key="1">
    <citation type="submission" date="2023-01" db="EMBL/GenBank/DDBJ databases">
        <title>Metagenome sequencing of chrysophaentin producing Chrysophaeum taylorii.</title>
        <authorList>
            <person name="Davison J."/>
            <person name="Bewley C."/>
        </authorList>
    </citation>
    <scope>NUCLEOTIDE SEQUENCE</scope>
    <source>
        <strain evidence="1">NIES-1699</strain>
    </source>
</reference>